<sequence>MSQLLNNELNNSIQEIELPLESCNNNNIHSEIVSEKNNQEKIFFCIKFEGDKKLSFKL</sequence>
<comment type="caution">
    <text evidence="1">The sequence shown here is derived from an EMBL/GenBank/DDBJ whole genome shotgun (WGS) entry which is preliminary data.</text>
</comment>
<proteinExistence type="predicted"/>
<dbReference type="EMBL" id="CAJVPM010050176">
    <property type="protein sequence ID" value="CAG8726579.1"/>
    <property type="molecule type" value="Genomic_DNA"/>
</dbReference>
<evidence type="ECO:0000313" key="2">
    <source>
        <dbReference type="Proteomes" id="UP000789860"/>
    </source>
</evidence>
<name>A0ACA9PWF6_9GLOM</name>
<reference evidence="1" key="1">
    <citation type="submission" date="2021-06" db="EMBL/GenBank/DDBJ databases">
        <authorList>
            <person name="Kallberg Y."/>
            <person name="Tangrot J."/>
            <person name="Rosling A."/>
        </authorList>
    </citation>
    <scope>NUCLEOTIDE SEQUENCE</scope>
    <source>
        <strain evidence="1">AU212A</strain>
    </source>
</reference>
<dbReference type="Proteomes" id="UP000789860">
    <property type="component" value="Unassembled WGS sequence"/>
</dbReference>
<organism evidence="1 2">
    <name type="scientific">Scutellospora calospora</name>
    <dbReference type="NCBI Taxonomy" id="85575"/>
    <lineage>
        <taxon>Eukaryota</taxon>
        <taxon>Fungi</taxon>
        <taxon>Fungi incertae sedis</taxon>
        <taxon>Mucoromycota</taxon>
        <taxon>Glomeromycotina</taxon>
        <taxon>Glomeromycetes</taxon>
        <taxon>Diversisporales</taxon>
        <taxon>Gigasporaceae</taxon>
        <taxon>Scutellospora</taxon>
    </lineage>
</organism>
<accession>A0ACA9PWF6</accession>
<evidence type="ECO:0000313" key="1">
    <source>
        <dbReference type="EMBL" id="CAG8726579.1"/>
    </source>
</evidence>
<protein>
    <submittedName>
        <fullName evidence="1">7878_t:CDS:1</fullName>
    </submittedName>
</protein>
<keyword evidence="2" id="KW-1185">Reference proteome</keyword>
<gene>
    <name evidence="1" type="ORF">SCALOS_LOCUS11454</name>
</gene>
<feature type="non-terminal residue" evidence="1">
    <location>
        <position position="58"/>
    </location>
</feature>